<organism evidence="2">
    <name type="scientific">candidate division CPR1 bacterium ADurb.Bin160</name>
    <dbReference type="NCBI Taxonomy" id="1852826"/>
    <lineage>
        <taxon>Bacteria</taxon>
        <taxon>candidate division CPR1</taxon>
    </lineage>
</organism>
<evidence type="ECO:0000256" key="1">
    <source>
        <dbReference type="SAM" id="Phobius"/>
    </source>
</evidence>
<feature type="transmembrane region" description="Helical" evidence="1">
    <location>
        <begin position="41"/>
        <end position="58"/>
    </location>
</feature>
<dbReference type="EMBL" id="MWDB01000036">
    <property type="protein sequence ID" value="OQB40661.1"/>
    <property type="molecule type" value="Genomic_DNA"/>
</dbReference>
<proteinExistence type="predicted"/>
<dbReference type="Proteomes" id="UP000485621">
    <property type="component" value="Unassembled WGS sequence"/>
</dbReference>
<dbReference type="AlphaFoldDB" id="A0A1V5ZKE6"/>
<gene>
    <name evidence="2" type="ORF">BWY04_01264</name>
</gene>
<reference evidence="2" key="1">
    <citation type="submission" date="2017-02" db="EMBL/GenBank/DDBJ databases">
        <title>Delving into the versatile metabolic prowess of the omnipresent phylum Bacteroidetes.</title>
        <authorList>
            <person name="Nobu M.K."/>
            <person name="Mei R."/>
            <person name="Narihiro T."/>
            <person name="Kuroda K."/>
            <person name="Liu W.-T."/>
        </authorList>
    </citation>
    <scope>NUCLEOTIDE SEQUENCE</scope>
    <source>
        <strain evidence="2">ADurb.Bin160</strain>
    </source>
</reference>
<name>A0A1V5ZKE6_9BACT</name>
<evidence type="ECO:0000313" key="2">
    <source>
        <dbReference type="EMBL" id="OQB40661.1"/>
    </source>
</evidence>
<keyword evidence="1" id="KW-0472">Membrane</keyword>
<keyword evidence="1" id="KW-1133">Transmembrane helix</keyword>
<accession>A0A1V5ZKE6</accession>
<protein>
    <submittedName>
        <fullName evidence="2">Uncharacterized protein</fullName>
    </submittedName>
</protein>
<keyword evidence="1" id="KW-0812">Transmembrane</keyword>
<sequence>MFIAISILISFVKIAIRKTIIIRIKIIECEFNFLIKNLTNKTFLTIMLIVMFFIFSINKMQLLNSPEKVNDLYKVIEKKTTLDLEKLAKEILKNNKYKQNTKEHKN</sequence>
<comment type="caution">
    <text evidence="2">The sequence shown here is derived from an EMBL/GenBank/DDBJ whole genome shotgun (WGS) entry which is preliminary data.</text>
</comment>